<evidence type="ECO:0000256" key="1">
    <source>
        <dbReference type="ARBA" id="ARBA00022729"/>
    </source>
</evidence>
<dbReference type="PANTHER" id="PTHR19237">
    <property type="entry name" value="NUCLEOBINDIN"/>
    <property type="match status" value="1"/>
</dbReference>
<organism evidence="3 4">
    <name type="scientific">Discina gigas</name>
    <dbReference type="NCBI Taxonomy" id="1032678"/>
    <lineage>
        <taxon>Eukaryota</taxon>
        <taxon>Fungi</taxon>
        <taxon>Dikarya</taxon>
        <taxon>Ascomycota</taxon>
        <taxon>Pezizomycotina</taxon>
        <taxon>Pezizomycetes</taxon>
        <taxon>Pezizales</taxon>
        <taxon>Discinaceae</taxon>
        <taxon>Discina</taxon>
    </lineage>
</organism>
<evidence type="ECO:0000313" key="4">
    <source>
        <dbReference type="Proteomes" id="UP001447188"/>
    </source>
</evidence>
<dbReference type="PANTHER" id="PTHR19237:SF20">
    <property type="entry name" value="NUCLEOBINDIN 1"/>
    <property type="match status" value="1"/>
</dbReference>
<name>A0ABR3GEE4_9PEZI</name>
<feature type="chain" id="PRO_5045403553" description="EF-hand domain-containing protein" evidence="2">
    <location>
        <begin position="26"/>
        <end position="209"/>
    </location>
</feature>
<dbReference type="InterPro" id="IPR011992">
    <property type="entry name" value="EF-hand-dom_pair"/>
</dbReference>
<keyword evidence="1 2" id="KW-0732">Signal</keyword>
<dbReference type="InterPro" id="IPR040250">
    <property type="entry name" value="Nucleobindin"/>
</dbReference>
<accession>A0ABR3GEE4</accession>
<feature type="signal peptide" evidence="2">
    <location>
        <begin position="1"/>
        <end position="25"/>
    </location>
</feature>
<gene>
    <name evidence="3" type="ORF">Q9L58_006827</name>
</gene>
<proteinExistence type="predicted"/>
<reference evidence="3 4" key="1">
    <citation type="submission" date="2024-02" db="EMBL/GenBank/DDBJ databases">
        <title>Discinaceae phylogenomics.</title>
        <authorList>
            <person name="Dirks A.C."/>
            <person name="James T.Y."/>
        </authorList>
    </citation>
    <scope>NUCLEOTIDE SEQUENCE [LARGE SCALE GENOMIC DNA]</scope>
    <source>
        <strain evidence="3 4">ACD0624</strain>
    </source>
</reference>
<evidence type="ECO:0008006" key="5">
    <source>
        <dbReference type="Google" id="ProtNLM"/>
    </source>
</evidence>
<dbReference type="EMBL" id="JBBBZM010000099">
    <property type="protein sequence ID" value="KAL0634289.1"/>
    <property type="molecule type" value="Genomic_DNA"/>
</dbReference>
<sequence>MASTRALLALLALALAALAPTPAAAHGTAHYGDDAQPPAAELHWAERHMREEHHIYNFDAGAFFHLHDFDNSGTWTRDEVLRTYGLEQPDSTADDAAKEKVWKAVSDLVGGRFGGITLAEFQAFSRSGGTLPDLGWGPGHHGDAEYEYEIHHYEKYHNEDSTEAELNHPEDIEHFKMHDQEEDEAMAQAVLELKPIIEQNIPLKFRPQA</sequence>
<keyword evidence="4" id="KW-1185">Reference proteome</keyword>
<evidence type="ECO:0000256" key="2">
    <source>
        <dbReference type="SAM" id="SignalP"/>
    </source>
</evidence>
<dbReference type="Proteomes" id="UP001447188">
    <property type="component" value="Unassembled WGS sequence"/>
</dbReference>
<comment type="caution">
    <text evidence="3">The sequence shown here is derived from an EMBL/GenBank/DDBJ whole genome shotgun (WGS) entry which is preliminary data.</text>
</comment>
<dbReference type="SUPFAM" id="SSF47473">
    <property type="entry name" value="EF-hand"/>
    <property type="match status" value="1"/>
</dbReference>
<evidence type="ECO:0000313" key="3">
    <source>
        <dbReference type="EMBL" id="KAL0634289.1"/>
    </source>
</evidence>
<protein>
    <recommendedName>
        <fullName evidence="5">EF-hand domain-containing protein</fullName>
    </recommendedName>
</protein>